<evidence type="ECO:0000256" key="4">
    <source>
        <dbReference type="ARBA" id="ARBA00022670"/>
    </source>
</evidence>
<evidence type="ECO:0000256" key="2">
    <source>
        <dbReference type="ARBA" id="ARBA00005228"/>
    </source>
</evidence>
<evidence type="ECO:0000256" key="3">
    <source>
        <dbReference type="ARBA" id="ARBA00011897"/>
    </source>
</evidence>
<evidence type="ECO:0000256" key="7">
    <source>
        <dbReference type="SAM" id="MobiDB-lite"/>
    </source>
</evidence>
<name>A0A411YBS1_9ACTN</name>
<feature type="compositionally biased region" description="Basic and acidic residues" evidence="7">
    <location>
        <begin position="7"/>
        <end position="21"/>
    </location>
</feature>
<evidence type="ECO:0000313" key="10">
    <source>
        <dbReference type="EMBL" id="QBI18636.1"/>
    </source>
</evidence>
<dbReference type="Gene3D" id="3.40.50.1820">
    <property type="entry name" value="alpha/beta hydrolase"/>
    <property type="match status" value="1"/>
</dbReference>
<feature type="domain" description="Peptidase S9 prolyl oligopeptidase catalytic" evidence="8">
    <location>
        <begin position="478"/>
        <end position="691"/>
    </location>
</feature>
<comment type="catalytic activity">
    <reaction evidence="1">
        <text>Hydrolysis of Pro-|-Xaa &gt;&gt; Ala-|-Xaa in oligopeptides.</text>
        <dbReference type="EC" id="3.4.21.26"/>
    </reaction>
</comment>
<sequence length="698" mass="76149">MISYPDTRADDHVEDHHGRKVPDPYHWLEDTTDPRVHAWIDAQNAVTEEWLADAEEREAFRARLRELTDRPRAGAPWCRGERWFQLRNAGLDDQPTLWVADAPDATGAVLLEPTAEGDETTALTGAAVTRDGALLAYALSGEGSDWQTWRVRDVASGRDHDDVVEWSKFSPAAWLPDGSGFFYGAFDPPAADGAYLAATRGQWLALHRLGTPQADDEVVFVPEDPDWVLSPMVSDDGRWLVVTLSRGTDPHSRVWVADLAAGESEPRPLLDAADASYEPLDVVGGELYVQTDAGAPRERIVAIDLARSRVADDDASRWREVVAEDPTDTLDHAVIAGDRVLTLWLADASSRLRRDRLDGEPDGEVALPGLGTVESLAGRPGDPLVHLTFASFTRPSSIWRHHLETGETTEVGVPRAGPLPFDPERFVTDRLVAESADGTRVPFFLVRRRDLEPAPDGGPHPTLLWGYGGFRIPVTPMFRTHWLAWVERGGVLAVPNLRGGGEFGAAWHADGRLERKQHVFDDAIGVAQQLVEQGWTHPERIAIKGRSNGGLLAGACLTQRPDLFGAAVVEVGVLDMLRFHHSTIGWAWKSDYGDPEDPADVDTLLAYSPLHNVADGTAYPATLVTTGDHDDRVVPGHSFKFAATLQAAQSDPSSPVLLRVDRSGGHGAGKPTAMAIDERADVLAFLARTLGLPADSER</sequence>
<dbReference type="Pfam" id="PF00326">
    <property type="entry name" value="Peptidase_S9"/>
    <property type="match status" value="1"/>
</dbReference>
<dbReference type="FunFam" id="3.40.50.1820:FF:000005">
    <property type="entry name" value="Prolyl endopeptidase"/>
    <property type="match status" value="1"/>
</dbReference>
<keyword evidence="6" id="KW-0720">Serine protease</keyword>
<dbReference type="GO" id="GO:0006508">
    <property type="term" value="P:proteolysis"/>
    <property type="evidence" value="ECO:0007669"/>
    <property type="project" value="UniProtKB-KW"/>
</dbReference>
<comment type="similarity">
    <text evidence="2">Belongs to the peptidase S9A family.</text>
</comment>
<keyword evidence="4" id="KW-0645">Protease</keyword>
<dbReference type="SUPFAM" id="SSF50993">
    <property type="entry name" value="Peptidase/esterase 'gauge' domain"/>
    <property type="match status" value="1"/>
</dbReference>
<evidence type="ECO:0000256" key="5">
    <source>
        <dbReference type="ARBA" id="ARBA00022801"/>
    </source>
</evidence>
<dbReference type="OrthoDB" id="9801421at2"/>
<organism evidence="10 11">
    <name type="scientific">Egibacter rhizosphaerae</name>
    <dbReference type="NCBI Taxonomy" id="1670831"/>
    <lineage>
        <taxon>Bacteria</taxon>
        <taxon>Bacillati</taxon>
        <taxon>Actinomycetota</taxon>
        <taxon>Nitriliruptoria</taxon>
        <taxon>Egibacterales</taxon>
        <taxon>Egibacteraceae</taxon>
        <taxon>Egibacter</taxon>
    </lineage>
</organism>
<feature type="region of interest" description="Disordered" evidence="7">
    <location>
        <begin position="1"/>
        <end position="21"/>
    </location>
</feature>
<dbReference type="AlphaFoldDB" id="A0A411YBS1"/>
<accession>A0A411YBS1</accession>
<dbReference type="InterPro" id="IPR001375">
    <property type="entry name" value="Peptidase_S9_cat"/>
</dbReference>
<dbReference type="GO" id="GO:0005829">
    <property type="term" value="C:cytosol"/>
    <property type="evidence" value="ECO:0007669"/>
    <property type="project" value="TreeGrafter"/>
</dbReference>
<evidence type="ECO:0000256" key="6">
    <source>
        <dbReference type="ARBA" id="ARBA00022825"/>
    </source>
</evidence>
<evidence type="ECO:0000259" key="8">
    <source>
        <dbReference type="Pfam" id="PF00326"/>
    </source>
</evidence>
<dbReference type="PANTHER" id="PTHR42881:SF2">
    <property type="entry name" value="PROLYL ENDOPEPTIDASE"/>
    <property type="match status" value="1"/>
</dbReference>
<gene>
    <name evidence="10" type="ORF">ER308_03040</name>
</gene>
<dbReference type="InterPro" id="IPR029058">
    <property type="entry name" value="AB_hydrolase_fold"/>
</dbReference>
<evidence type="ECO:0000313" key="11">
    <source>
        <dbReference type="Proteomes" id="UP000291469"/>
    </source>
</evidence>
<dbReference type="EMBL" id="CP036402">
    <property type="protein sequence ID" value="QBI18636.1"/>
    <property type="molecule type" value="Genomic_DNA"/>
</dbReference>
<dbReference type="InterPro" id="IPR023302">
    <property type="entry name" value="Pept_S9A_N"/>
</dbReference>
<dbReference type="InterPro" id="IPR051167">
    <property type="entry name" value="Prolyl_oligopep/macrocyclase"/>
</dbReference>
<evidence type="ECO:0000259" key="9">
    <source>
        <dbReference type="Pfam" id="PF02897"/>
    </source>
</evidence>
<dbReference type="KEGG" id="erz:ER308_03040"/>
<dbReference type="GO" id="GO:0070012">
    <property type="term" value="F:oligopeptidase activity"/>
    <property type="evidence" value="ECO:0007669"/>
    <property type="project" value="TreeGrafter"/>
</dbReference>
<dbReference type="RefSeq" id="WP_131153634.1">
    <property type="nucleotide sequence ID" value="NZ_CP036402.1"/>
</dbReference>
<dbReference type="PANTHER" id="PTHR42881">
    <property type="entry name" value="PROLYL ENDOPEPTIDASE"/>
    <property type="match status" value="1"/>
</dbReference>
<evidence type="ECO:0000256" key="1">
    <source>
        <dbReference type="ARBA" id="ARBA00001070"/>
    </source>
</evidence>
<feature type="domain" description="Peptidase S9A N-terminal" evidence="9">
    <location>
        <begin position="5"/>
        <end position="409"/>
    </location>
</feature>
<dbReference type="EC" id="3.4.21.26" evidence="3"/>
<dbReference type="SUPFAM" id="SSF53474">
    <property type="entry name" value="alpha/beta-Hydrolases"/>
    <property type="match status" value="1"/>
</dbReference>
<dbReference type="Pfam" id="PF02897">
    <property type="entry name" value="Peptidase_S9_N"/>
    <property type="match status" value="1"/>
</dbReference>
<proteinExistence type="inferred from homology"/>
<protein>
    <recommendedName>
        <fullName evidence="3">prolyl oligopeptidase</fullName>
        <ecNumber evidence="3">3.4.21.26</ecNumber>
    </recommendedName>
</protein>
<dbReference type="GO" id="GO:0004252">
    <property type="term" value="F:serine-type endopeptidase activity"/>
    <property type="evidence" value="ECO:0007669"/>
    <property type="project" value="UniProtKB-EC"/>
</dbReference>
<keyword evidence="11" id="KW-1185">Reference proteome</keyword>
<reference evidence="10 11" key="1">
    <citation type="submission" date="2019-01" db="EMBL/GenBank/DDBJ databases">
        <title>Egibacter rhizosphaerae EGI 80759T.</title>
        <authorList>
            <person name="Chen D.-D."/>
            <person name="Tian Y."/>
            <person name="Jiao J.-Y."/>
            <person name="Zhang X.-T."/>
            <person name="Zhang Y.-G."/>
            <person name="Zhang Y."/>
            <person name="Xiao M."/>
            <person name="Shu W.-S."/>
            <person name="Li W.-J."/>
        </authorList>
    </citation>
    <scope>NUCLEOTIDE SEQUENCE [LARGE SCALE GENOMIC DNA]</scope>
    <source>
        <strain evidence="10 11">EGI 80759</strain>
    </source>
</reference>
<dbReference type="InterPro" id="IPR002470">
    <property type="entry name" value="Peptidase_S9A"/>
</dbReference>
<keyword evidence="5" id="KW-0378">Hydrolase</keyword>
<dbReference type="PRINTS" id="PR00862">
    <property type="entry name" value="PROLIGOPTASE"/>
</dbReference>
<dbReference type="Gene3D" id="2.130.10.120">
    <property type="entry name" value="Prolyl oligopeptidase, N-terminal domain"/>
    <property type="match status" value="1"/>
</dbReference>
<dbReference type="Proteomes" id="UP000291469">
    <property type="component" value="Chromosome"/>
</dbReference>